<dbReference type="InterPro" id="IPR022380">
    <property type="entry name" value="Glu-Q_tRNA(Asp)_Synthase"/>
</dbReference>
<evidence type="ECO:0000256" key="3">
    <source>
        <dbReference type="ARBA" id="ARBA00022741"/>
    </source>
</evidence>
<dbReference type="GO" id="GO:0008270">
    <property type="term" value="F:zinc ion binding"/>
    <property type="evidence" value="ECO:0007669"/>
    <property type="project" value="UniProtKB-UniRule"/>
</dbReference>
<dbReference type="STRING" id="1391653.AKJ08_3161"/>
<feature type="domain" description="Glutamyl/glutaminyl-tRNA synthetase class Ib catalytic" evidence="9">
    <location>
        <begin position="4"/>
        <end position="275"/>
    </location>
</feature>
<keyword evidence="1 7" id="KW-0436">Ligase</keyword>
<dbReference type="EC" id="6.1.1.-" evidence="7"/>
<sequence>MKARGRYAPTPSGDLHLGNARTALLAWLSIRAQGGEFVLRMEDLDKPREQPGAAARILDSLRWLGLDWDEGPDVGGPHGSYVQSERSGLYDDAVTTLVAVGKAFPCWCSRAEVAAASRAPHAGEEGPRYPGTCRTADPGAMALRGRPPSMRVRAPEGPIRFVDRLQGPQAFDVDALTGDFVIRRADGVASYQLAVAVDDAAMGITEVLRGDDLLSSTPRQLIVYEALSLVAPSFFHVPLVLGPDGGRLAKRNGARSIGELREAGEDPKAICGLLAALSGLAEPGERVSPRELIARWDPERLPREPVRLVGG</sequence>
<dbReference type="KEGG" id="vin:AKJ08_3161"/>
<dbReference type="GO" id="GO:0005829">
    <property type="term" value="C:cytosol"/>
    <property type="evidence" value="ECO:0007669"/>
    <property type="project" value="TreeGrafter"/>
</dbReference>
<feature type="binding site" evidence="7">
    <location>
        <position position="129"/>
    </location>
    <ligand>
        <name>Zn(2+)</name>
        <dbReference type="ChEBI" id="CHEBI:29105"/>
    </ligand>
</feature>
<feature type="binding site" evidence="7">
    <location>
        <position position="250"/>
    </location>
    <ligand>
        <name>ATP</name>
        <dbReference type="ChEBI" id="CHEBI:30616"/>
    </ligand>
</feature>
<evidence type="ECO:0000256" key="2">
    <source>
        <dbReference type="ARBA" id="ARBA00022723"/>
    </source>
</evidence>
<keyword evidence="8" id="KW-0648">Protein biosynthesis</keyword>
<dbReference type="OrthoDB" id="9807503at2"/>
<feature type="short sequence motif" description="'HIGH' region" evidence="7">
    <location>
        <begin position="9"/>
        <end position="19"/>
    </location>
</feature>
<dbReference type="PRINTS" id="PR00987">
    <property type="entry name" value="TRNASYNTHGLU"/>
</dbReference>
<gene>
    <name evidence="7" type="primary">gluQ</name>
    <name evidence="10" type="ORF">AKJ08_3161</name>
</gene>
<dbReference type="HAMAP" id="MF_01428">
    <property type="entry name" value="Glu_Q_tRNA_synth"/>
    <property type="match status" value="1"/>
</dbReference>
<dbReference type="NCBIfam" id="NF004315">
    <property type="entry name" value="PRK05710.1-4"/>
    <property type="match status" value="1"/>
</dbReference>
<evidence type="ECO:0000259" key="9">
    <source>
        <dbReference type="Pfam" id="PF00749"/>
    </source>
</evidence>
<evidence type="ECO:0000256" key="8">
    <source>
        <dbReference type="RuleBase" id="RU363037"/>
    </source>
</evidence>
<dbReference type="NCBIfam" id="TIGR03838">
    <property type="entry name" value="queuosine_YadB"/>
    <property type="match status" value="1"/>
</dbReference>
<dbReference type="InterPro" id="IPR020058">
    <property type="entry name" value="Glu/Gln-tRNA-synth_Ib_cat-dom"/>
</dbReference>
<evidence type="ECO:0000256" key="1">
    <source>
        <dbReference type="ARBA" id="ARBA00022598"/>
    </source>
</evidence>
<dbReference type="GO" id="GO:0005524">
    <property type="term" value="F:ATP binding"/>
    <property type="evidence" value="ECO:0007669"/>
    <property type="project" value="UniProtKB-KW"/>
</dbReference>
<feature type="binding site" evidence="7">
    <location>
        <position position="133"/>
    </location>
    <ligand>
        <name>Zn(2+)</name>
        <dbReference type="ChEBI" id="CHEBI:29105"/>
    </ligand>
</feature>
<dbReference type="Proteomes" id="UP000055590">
    <property type="component" value="Chromosome"/>
</dbReference>
<dbReference type="PROSITE" id="PS00178">
    <property type="entry name" value="AA_TRNA_LIGASE_I"/>
    <property type="match status" value="1"/>
</dbReference>
<dbReference type="EMBL" id="CP012332">
    <property type="protein sequence ID" value="AKU92774.1"/>
    <property type="molecule type" value="Genomic_DNA"/>
</dbReference>
<keyword evidence="2 7" id="KW-0479">Metal-binding</keyword>
<evidence type="ECO:0000256" key="6">
    <source>
        <dbReference type="ARBA" id="ARBA00023146"/>
    </source>
</evidence>
<dbReference type="InterPro" id="IPR000924">
    <property type="entry name" value="Glu/Gln-tRNA-synth"/>
</dbReference>
<dbReference type="GO" id="GO:0006424">
    <property type="term" value="P:glutamyl-tRNA aminoacylation"/>
    <property type="evidence" value="ECO:0007669"/>
    <property type="project" value="InterPro"/>
</dbReference>
<dbReference type="RefSeq" id="WP_050726899.1">
    <property type="nucleotide sequence ID" value="NZ_CP012332.1"/>
</dbReference>
<keyword evidence="3 7" id="KW-0547">Nucleotide-binding</keyword>
<dbReference type="GO" id="GO:0004818">
    <property type="term" value="F:glutamate-tRNA ligase activity"/>
    <property type="evidence" value="ECO:0007669"/>
    <property type="project" value="TreeGrafter"/>
</dbReference>
<keyword evidence="5 7" id="KW-0067">ATP-binding</keyword>
<feature type="binding site" evidence="7">
    <location>
        <position position="42"/>
    </location>
    <ligand>
        <name>L-glutamate</name>
        <dbReference type="ChEBI" id="CHEBI:29985"/>
    </ligand>
</feature>
<comment type="cofactor">
    <cofactor evidence="7">
        <name>Zn(2+)</name>
        <dbReference type="ChEBI" id="CHEBI:29105"/>
    </cofactor>
    <text evidence="7">Binds 1 zinc ion per subunit.</text>
</comment>
<organism evidence="10 11">
    <name type="scientific">Vulgatibacter incomptus</name>
    <dbReference type="NCBI Taxonomy" id="1391653"/>
    <lineage>
        <taxon>Bacteria</taxon>
        <taxon>Pseudomonadati</taxon>
        <taxon>Myxococcota</taxon>
        <taxon>Myxococcia</taxon>
        <taxon>Myxococcales</taxon>
        <taxon>Cystobacterineae</taxon>
        <taxon>Vulgatibacteraceae</taxon>
        <taxon>Vulgatibacter</taxon>
    </lineage>
</organism>
<comment type="function">
    <text evidence="7">Catalyzes the tRNA-independent activation of glutamate in presence of ATP and the subsequent transfer of glutamate onto a tRNA(Asp). Glutamate is transferred on the 2-amino-5-(4,5-dihydroxy-2-cyclopenten-1-yl) moiety of the queuosine in the wobble position of the QUC anticodon.</text>
</comment>
<evidence type="ECO:0000313" key="11">
    <source>
        <dbReference type="Proteomes" id="UP000055590"/>
    </source>
</evidence>
<evidence type="ECO:0000256" key="7">
    <source>
        <dbReference type="HAMAP-Rule" id="MF_01428"/>
    </source>
</evidence>
<feature type="binding site" evidence="7">
    <location>
        <position position="108"/>
    </location>
    <ligand>
        <name>Zn(2+)</name>
        <dbReference type="ChEBI" id="CHEBI:29105"/>
    </ligand>
</feature>
<proteinExistence type="inferred from homology"/>
<evidence type="ECO:0000256" key="4">
    <source>
        <dbReference type="ARBA" id="ARBA00022833"/>
    </source>
</evidence>
<dbReference type="AlphaFoldDB" id="A0A0K1PI46"/>
<feature type="short sequence motif" description="'KMSKS' region" evidence="7">
    <location>
        <begin position="247"/>
        <end position="251"/>
    </location>
</feature>
<dbReference type="Pfam" id="PF00749">
    <property type="entry name" value="tRNA-synt_1c"/>
    <property type="match status" value="1"/>
</dbReference>
<dbReference type="PATRIC" id="fig|1391653.3.peg.3306"/>
<evidence type="ECO:0000313" key="10">
    <source>
        <dbReference type="EMBL" id="AKU92774.1"/>
    </source>
</evidence>
<feature type="binding site" evidence="7">
    <location>
        <position position="191"/>
    </location>
    <ligand>
        <name>L-glutamate</name>
        <dbReference type="ChEBI" id="CHEBI:29985"/>
    </ligand>
</feature>
<dbReference type="NCBIfam" id="NF004314">
    <property type="entry name" value="PRK05710.1-3"/>
    <property type="match status" value="1"/>
</dbReference>
<keyword evidence="6 7" id="KW-0030">Aminoacyl-tRNA synthetase</keyword>
<keyword evidence="4 7" id="KW-0862">Zinc</keyword>
<feature type="binding site" evidence="7">
    <location>
        <position position="209"/>
    </location>
    <ligand>
        <name>L-glutamate</name>
        <dbReference type="ChEBI" id="CHEBI:29985"/>
    </ligand>
</feature>
<feature type="binding site" evidence="7">
    <location>
        <position position="106"/>
    </location>
    <ligand>
        <name>Zn(2+)</name>
        <dbReference type="ChEBI" id="CHEBI:29105"/>
    </ligand>
</feature>
<protein>
    <recommendedName>
        <fullName evidence="7">Glutamyl-Q tRNA(Asp) synthetase</fullName>
        <shortName evidence="7">Glu-Q-RSs</shortName>
        <ecNumber evidence="7">6.1.1.-</ecNumber>
    </recommendedName>
</protein>
<keyword evidence="11" id="KW-1185">Reference proteome</keyword>
<dbReference type="InterPro" id="IPR049940">
    <property type="entry name" value="GluQ/Sye"/>
</dbReference>
<name>A0A0K1PI46_9BACT</name>
<reference evidence="10 11" key="1">
    <citation type="submission" date="2015-08" db="EMBL/GenBank/DDBJ databases">
        <authorList>
            <person name="Babu N.S."/>
            <person name="Beckwith C.J."/>
            <person name="Beseler K.G."/>
            <person name="Brison A."/>
            <person name="Carone J.V."/>
            <person name="Caskin T.P."/>
            <person name="Diamond M."/>
            <person name="Durham M.E."/>
            <person name="Foxe J.M."/>
            <person name="Go M."/>
            <person name="Henderson B.A."/>
            <person name="Jones I.B."/>
            <person name="McGettigan J.A."/>
            <person name="Micheletti S.J."/>
            <person name="Nasrallah M.E."/>
            <person name="Ortiz D."/>
            <person name="Piller C.R."/>
            <person name="Privatt S.R."/>
            <person name="Schneider S.L."/>
            <person name="Sharp S."/>
            <person name="Smith T.C."/>
            <person name="Stanton J.D."/>
            <person name="Ullery H.E."/>
            <person name="Wilson R.J."/>
            <person name="Serrano M.G."/>
            <person name="Buck G."/>
            <person name="Lee V."/>
            <person name="Wang Y."/>
            <person name="Carvalho R."/>
            <person name="Voegtly L."/>
            <person name="Shi R."/>
            <person name="Duckworth R."/>
            <person name="Johnson A."/>
            <person name="Loviza R."/>
            <person name="Walstead R."/>
            <person name="Shah Z."/>
            <person name="Kiflezghi M."/>
            <person name="Wade K."/>
            <person name="Ball S.L."/>
            <person name="Bradley K.W."/>
            <person name="Asai D.J."/>
            <person name="Bowman C.A."/>
            <person name="Russell D.A."/>
            <person name="Pope W.H."/>
            <person name="Jacobs-Sera D."/>
            <person name="Hendrix R.W."/>
            <person name="Hatfull G.F."/>
        </authorList>
    </citation>
    <scope>NUCLEOTIDE SEQUENCE [LARGE SCALE GENOMIC DNA]</scope>
    <source>
        <strain evidence="10 11">DSM 27710</strain>
    </source>
</reference>
<dbReference type="PANTHER" id="PTHR43311">
    <property type="entry name" value="GLUTAMATE--TRNA LIGASE"/>
    <property type="match status" value="1"/>
</dbReference>
<dbReference type="PANTHER" id="PTHR43311:SF1">
    <property type="entry name" value="GLUTAMYL-Q TRNA(ASP) SYNTHETASE"/>
    <property type="match status" value="1"/>
</dbReference>
<feature type="binding site" evidence="7">
    <location>
        <begin position="6"/>
        <end position="10"/>
    </location>
    <ligand>
        <name>L-glutamate</name>
        <dbReference type="ChEBI" id="CHEBI:29985"/>
    </ligand>
</feature>
<accession>A0A0K1PI46</accession>
<dbReference type="InterPro" id="IPR001412">
    <property type="entry name" value="aa-tRNA-synth_I_CS"/>
</dbReference>
<evidence type="ECO:0000256" key="5">
    <source>
        <dbReference type="ARBA" id="ARBA00022840"/>
    </source>
</evidence>
<dbReference type="GO" id="GO:0006400">
    <property type="term" value="P:tRNA modification"/>
    <property type="evidence" value="ECO:0007669"/>
    <property type="project" value="InterPro"/>
</dbReference>
<dbReference type="Gene3D" id="3.40.50.620">
    <property type="entry name" value="HUPs"/>
    <property type="match status" value="1"/>
</dbReference>
<dbReference type="SUPFAM" id="SSF52374">
    <property type="entry name" value="Nucleotidylyl transferase"/>
    <property type="match status" value="1"/>
</dbReference>
<comment type="similarity">
    <text evidence="7">Belongs to the class-I aminoacyl-tRNA synthetase family. GluQ subfamily.</text>
</comment>
<dbReference type="InterPro" id="IPR014729">
    <property type="entry name" value="Rossmann-like_a/b/a_fold"/>
</dbReference>